<dbReference type="Proteomes" id="UP001445076">
    <property type="component" value="Unassembled WGS sequence"/>
</dbReference>
<accession>A0AAW0W1W7</accession>
<name>A0AAW0W1W7_CHEQU</name>
<feature type="region of interest" description="Disordered" evidence="1">
    <location>
        <begin position="24"/>
        <end position="111"/>
    </location>
</feature>
<reference evidence="3 4" key="1">
    <citation type="journal article" date="2024" name="BMC Genomics">
        <title>Genome assembly of redclaw crayfish (Cherax quadricarinatus) provides insights into its immune adaptation and hypoxia tolerance.</title>
        <authorList>
            <person name="Liu Z."/>
            <person name="Zheng J."/>
            <person name="Li H."/>
            <person name="Fang K."/>
            <person name="Wang S."/>
            <person name="He J."/>
            <person name="Zhou D."/>
            <person name="Weng S."/>
            <person name="Chi M."/>
            <person name="Gu Z."/>
            <person name="He J."/>
            <person name="Li F."/>
            <person name="Wang M."/>
        </authorList>
    </citation>
    <scope>NUCLEOTIDE SEQUENCE [LARGE SCALE GENOMIC DNA]</scope>
    <source>
        <strain evidence="3">ZL_2023a</strain>
    </source>
</reference>
<evidence type="ECO:0000313" key="3">
    <source>
        <dbReference type="EMBL" id="KAK8723272.1"/>
    </source>
</evidence>
<evidence type="ECO:0000256" key="1">
    <source>
        <dbReference type="SAM" id="MobiDB-lite"/>
    </source>
</evidence>
<dbReference type="AlphaFoldDB" id="A0AAW0W1W7"/>
<comment type="caution">
    <text evidence="3">The sequence shown here is derived from an EMBL/GenBank/DDBJ whole genome shotgun (WGS) entry which is preliminary data.</text>
</comment>
<feature type="chain" id="PRO_5043754732" evidence="2">
    <location>
        <begin position="27"/>
        <end position="111"/>
    </location>
</feature>
<feature type="signal peptide" evidence="2">
    <location>
        <begin position="1"/>
        <end position="26"/>
    </location>
</feature>
<evidence type="ECO:0000256" key="2">
    <source>
        <dbReference type="SAM" id="SignalP"/>
    </source>
</evidence>
<organism evidence="3 4">
    <name type="scientific">Cherax quadricarinatus</name>
    <name type="common">Australian red claw crayfish</name>
    <dbReference type="NCBI Taxonomy" id="27406"/>
    <lineage>
        <taxon>Eukaryota</taxon>
        <taxon>Metazoa</taxon>
        <taxon>Ecdysozoa</taxon>
        <taxon>Arthropoda</taxon>
        <taxon>Crustacea</taxon>
        <taxon>Multicrustacea</taxon>
        <taxon>Malacostraca</taxon>
        <taxon>Eumalacostraca</taxon>
        <taxon>Eucarida</taxon>
        <taxon>Decapoda</taxon>
        <taxon>Pleocyemata</taxon>
        <taxon>Astacidea</taxon>
        <taxon>Parastacoidea</taxon>
        <taxon>Parastacidae</taxon>
        <taxon>Cherax</taxon>
    </lineage>
</organism>
<feature type="compositionally biased region" description="Acidic residues" evidence="1">
    <location>
        <begin position="55"/>
        <end position="67"/>
    </location>
</feature>
<feature type="compositionally biased region" description="Basic residues" evidence="1">
    <location>
        <begin position="86"/>
        <end position="97"/>
    </location>
</feature>
<evidence type="ECO:0000313" key="4">
    <source>
        <dbReference type="Proteomes" id="UP001445076"/>
    </source>
</evidence>
<keyword evidence="2" id="KW-0732">Signal</keyword>
<gene>
    <name evidence="3" type="ORF">OTU49_011798</name>
</gene>
<keyword evidence="4" id="KW-1185">Reference proteome</keyword>
<proteinExistence type="predicted"/>
<dbReference type="EMBL" id="JARKIK010000090">
    <property type="protein sequence ID" value="KAK8723272.1"/>
    <property type="molecule type" value="Genomic_DNA"/>
</dbReference>
<protein>
    <submittedName>
        <fullName evidence="3">Uncharacterized protein</fullName>
    </submittedName>
</protein>
<sequence>MAGCLRWLTGAVLLIALCYTTTPTESRISVEESEESLESSYLSPENDFLGRDDDTSSTEGDDYESEEDTRPSDVFGPGPVSEIRTRRGAGARRRSGRIKIQQERRRNRWSS</sequence>